<gene>
    <name evidence="1" type="ORF">DFL_000350</name>
</gene>
<keyword evidence="2" id="KW-1185">Reference proteome</keyword>
<accession>A0A437AEW1</accession>
<dbReference type="GeneID" id="93582661"/>
<dbReference type="AlphaFoldDB" id="A0A437AEW1"/>
<dbReference type="EMBL" id="SAEB01000001">
    <property type="protein sequence ID" value="RVD89337.1"/>
    <property type="molecule type" value="Genomic_DNA"/>
</dbReference>
<proteinExistence type="predicted"/>
<comment type="caution">
    <text evidence="1">The sequence shown here is derived from an EMBL/GenBank/DDBJ whole genome shotgun (WGS) entry which is preliminary data.</text>
</comment>
<protein>
    <submittedName>
        <fullName evidence="1">Uncharacterized protein</fullName>
    </submittedName>
</protein>
<evidence type="ECO:0000313" key="1">
    <source>
        <dbReference type="EMBL" id="RVD89337.1"/>
    </source>
</evidence>
<reference evidence="1 2" key="1">
    <citation type="submission" date="2019-01" db="EMBL/GenBank/DDBJ databases">
        <title>Intercellular communication is required for trap formation in the nematode-trapping fungus Duddingtonia flagrans.</title>
        <authorList>
            <person name="Youssar L."/>
            <person name="Wernet V."/>
            <person name="Hensel N."/>
            <person name="Hildebrandt H.-G."/>
            <person name="Fischer R."/>
        </authorList>
    </citation>
    <scope>NUCLEOTIDE SEQUENCE [LARGE SCALE GENOMIC DNA]</scope>
    <source>
        <strain evidence="1 2">CBS H-5679</strain>
    </source>
</reference>
<sequence length="104" mass="11646">MTTVDSWSTHDRRAQDKNEYVSWKSYYSATGDKFTTIIGHLAPPDQLGPLEFASRSPRQLELDIDVSLFHPKTPRATTTSLVIKLIYLSIGIASNGHCLHAVFL</sequence>
<dbReference type="Proteomes" id="UP000283090">
    <property type="component" value="Unassembled WGS sequence"/>
</dbReference>
<dbReference type="VEuPathDB" id="FungiDB:DFL_000350"/>
<dbReference type="RefSeq" id="XP_067494881.1">
    <property type="nucleotide sequence ID" value="XM_067632445.1"/>
</dbReference>
<name>A0A437AEW1_ARTFL</name>
<organism evidence="1 2">
    <name type="scientific">Arthrobotrys flagrans</name>
    <name type="common">Nematode-trapping fungus</name>
    <name type="synonym">Trichothecium flagrans</name>
    <dbReference type="NCBI Taxonomy" id="97331"/>
    <lineage>
        <taxon>Eukaryota</taxon>
        <taxon>Fungi</taxon>
        <taxon>Dikarya</taxon>
        <taxon>Ascomycota</taxon>
        <taxon>Pezizomycotina</taxon>
        <taxon>Orbiliomycetes</taxon>
        <taxon>Orbiliales</taxon>
        <taxon>Orbiliaceae</taxon>
        <taxon>Arthrobotrys</taxon>
    </lineage>
</organism>
<evidence type="ECO:0000313" key="2">
    <source>
        <dbReference type="Proteomes" id="UP000283090"/>
    </source>
</evidence>